<evidence type="ECO:0000313" key="3">
    <source>
        <dbReference type="Proteomes" id="UP000215559"/>
    </source>
</evidence>
<comment type="caution">
    <text evidence="2">The sequence shown here is derived from an EMBL/GenBank/DDBJ whole genome shotgun (WGS) entry which is preliminary data.</text>
</comment>
<dbReference type="InterPro" id="IPR000182">
    <property type="entry name" value="GNAT_dom"/>
</dbReference>
<protein>
    <recommendedName>
        <fullName evidence="1">N-acetyltransferase domain-containing protein</fullName>
    </recommendedName>
</protein>
<dbReference type="PANTHER" id="PTHR43415:SF3">
    <property type="entry name" value="GNAT-FAMILY ACETYLTRANSFERASE"/>
    <property type="match status" value="1"/>
</dbReference>
<organism evidence="2 3">
    <name type="scientific">candidate division WOR-3 bacterium JGI_Cruoil_03_51_56</name>
    <dbReference type="NCBI Taxonomy" id="1973747"/>
    <lineage>
        <taxon>Bacteria</taxon>
        <taxon>Bacteria division WOR-3</taxon>
    </lineage>
</organism>
<dbReference type="Proteomes" id="UP000215559">
    <property type="component" value="Unassembled WGS sequence"/>
</dbReference>
<dbReference type="AlphaFoldDB" id="A0A235BQJ0"/>
<sequence>MAKIKQHKVILEGKMPQGRSIRLRPMSENDWDILLKWNSDPEVLYYSEGDNVTAYTLEQIQGIYHSVCENAFCFIIEVDGDPIGECWLQEMNLERILQKYPDLDCRRIDLMIGEKQYWGQGIGTEVIRLLTEFGFLKESANMIFGCDIADYNIGSLRAFQKVGYEIVSKIKENPDRKANYNYDVALTKEKFLRREKKR</sequence>
<dbReference type="Gene3D" id="3.40.630.30">
    <property type="match status" value="1"/>
</dbReference>
<reference evidence="2 3" key="1">
    <citation type="submission" date="2017-07" db="EMBL/GenBank/DDBJ databases">
        <title>Recovery of genomes from metagenomes via a dereplication, aggregation, and scoring strategy.</title>
        <authorList>
            <person name="Sieber C.M."/>
            <person name="Probst A.J."/>
            <person name="Sharrar A."/>
            <person name="Thomas B.C."/>
            <person name="Hess M."/>
            <person name="Tringe S.G."/>
            <person name="Banfield J.F."/>
        </authorList>
    </citation>
    <scope>NUCLEOTIDE SEQUENCE [LARGE SCALE GENOMIC DNA]</scope>
    <source>
        <strain evidence="2">JGI_Cruoil_03_51_56</strain>
    </source>
</reference>
<dbReference type="Pfam" id="PF13302">
    <property type="entry name" value="Acetyltransf_3"/>
    <property type="match status" value="1"/>
</dbReference>
<name>A0A235BQJ0_UNCW3</name>
<dbReference type="PROSITE" id="PS51186">
    <property type="entry name" value="GNAT"/>
    <property type="match status" value="1"/>
</dbReference>
<gene>
    <name evidence="2" type="ORF">CH330_07790</name>
</gene>
<accession>A0A235BQJ0</accession>
<dbReference type="PANTHER" id="PTHR43415">
    <property type="entry name" value="SPERMIDINE N(1)-ACETYLTRANSFERASE"/>
    <property type="match status" value="1"/>
</dbReference>
<dbReference type="EMBL" id="NOZP01000139">
    <property type="protein sequence ID" value="OYD14750.1"/>
    <property type="molecule type" value="Genomic_DNA"/>
</dbReference>
<feature type="domain" description="N-acetyltransferase" evidence="1">
    <location>
        <begin position="21"/>
        <end position="193"/>
    </location>
</feature>
<dbReference type="SUPFAM" id="SSF55729">
    <property type="entry name" value="Acyl-CoA N-acyltransferases (Nat)"/>
    <property type="match status" value="1"/>
</dbReference>
<dbReference type="GO" id="GO:0016747">
    <property type="term" value="F:acyltransferase activity, transferring groups other than amino-acyl groups"/>
    <property type="evidence" value="ECO:0007669"/>
    <property type="project" value="InterPro"/>
</dbReference>
<evidence type="ECO:0000259" key="1">
    <source>
        <dbReference type="PROSITE" id="PS51186"/>
    </source>
</evidence>
<dbReference type="InterPro" id="IPR016181">
    <property type="entry name" value="Acyl_CoA_acyltransferase"/>
</dbReference>
<proteinExistence type="predicted"/>
<evidence type="ECO:0000313" key="2">
    <source>
        <dbReference type="EMBL" id="OYD14750.1"/>
    </source>
</evidence>